<reference evidence="4 5" key="1">
    <citation type="submission" date="2013-10" db="EMBL/GenBank/DDBJ databases">
        <title>Salinisphaera halophila YIM 95161 Genome Sequencing.</title>
        <authorList>
            <person name="Lai Q."/>
            <person name="Li C."/>
            <person name="Shao Z."/>
        </authorList>
    </citation>
    <scope>NUCLEOTIDE SEQUENCE [LARGE SCALE GENOMIC DNA]</scope>
    <source>
        <strain evidence="4 5">YIM 95161</strain>
    </source>
</reference>
<dbReference type="AlphaFoldDB" id="A0A423PZD3"/>
<evidence type="ECO:0000256" key="2">
    <source>
        <dbReference type="PIRSR" id="PIRSR002825-1"/>
    </source>
</evidence>
<gene>
    <name evidence="4" type="ORF">SAHL_06950</name>
</gene>
<dbReference type="PANTHER" id="PTHR30006:SF24">
    <property type="entry name" value="SLL0237 PROTEIN"/>
    <property type="match status" value="1"/>
</dbReference>
<dbReference type="GO" id="GO:0046872">
    <property type="term" value="F:metal ion binding"/>
    <property type="evidence" value="ECO:0007669"/>
    <property type="project" value="UniProtKB-KW"/>
</dbReference>
<feature type="signal peptide" evidence="3">
    <location>
        <begin position="1"/>
        <end position="23"/>
    </location>
</feature>
<evidence type="ECO:0000256" key="1">
    <source>
        <dbReference type="ARBA" id="ARBA00022729"/>
    </source>
</evidence>
<evidence type="ECO:0000313" key="4">
    <source>
        <dbReference type="EMBL" id="ROO30987.1"/>
    </source>
</evidence>
<dbReference type="PANTHER" id="PTHR30006">
    <property type="entry name" value="THIAMINE-BINDING PERIPLASMIC PROTEIN-RELATED"/>
    <property type="match status" value="1"/>
</dbReference>
<organism evidence="4 5">
    <name type="scientific">Salinisphaera orenii YIM 95161</name>
    <dbReference type="NCBI Taxonomy" id="1051139"/>
    <lineage>
        <taxon>Bacteria</taxon>
        <taxon>Pseudomonadati</taxon>
        <taxon>Pseudomonadota</taxon>
        <taxon>Gammaproteobacteria</taxon>
        <taxon>Salinisphaerales</taxon>
        <taxon>Salinisphaeraceae</taxon>
        <taxon>Salinisphaera</taxon>
    </lineage>
</organism>
<dbReference type="Pfam" id="PF13531">
    <property type="entry name" value="SBP_bac_11"/>
    <property type="match status" value="1"/>
</dbReference>
<proteinExistence type="predicted"/>
<dbReference type="OrthoDB" id="9769567at2"/>
<keyword evidence="2" id="KW-0479">Metal-binding</keyword>
<dbReference type="RefSeq" id="WP_123590684.1">
    <property type="nucleotide sequence ID" value="NZ_AYKF01000072.1"/>
</dbReference>
<dbReference type="SUPFAM" id="SSF53850">
    <property type="entry name" value="Periplasmic binding protein-like II"/>
    <property type="match status" value="1"/>
</dbReference>
<keyword evidence="1 3" id="KW-0732">Signal</keyword>
<dbReference type="EMBL" id="AYKF01000072">
    <property type="protein sequence ID" value="ROO30987.1"/>
    <property type="molecule type" value="Genomic_DNA"/>
</dbReference>
<dbReference type="PIRSF" id="PIRSF002825">
    <property type="entry name" value="CfbpA"/>
    <property type="match status" value="1"/>
</dbReference>
<name>A0A423PZD3_9GAMM</name>
<dbReference type="Proteomes" id="UP000285123">
    <property type="component" value="Unassembled WGS sequence"/>
</dbReference>
<keyword evidence="2" id="KW-0408">Iron</keyword>
<dbReference type="InterPro" id="IPR026045">
    <property type="entry name" value="Ferric-bd"/>
</dbReference>
<feature type="binding site" evidence="2">
    <location>
        <position position="237"/>
    </location>
    <ligand>
        <name>Fe cation</name>
        <dbReference type="ChEBI" id="CHEBI:24875"/>
    </ligand>
</feature>
<feature type="binding site" evidence="2">
    <location>
        <position position="238"/>
    </location>
    <ligand>
        <name>Fe cation</name>
        <dbReference type="ChEBI" id="CHEBI:24875"/>
    </ligand>
</feature>
<evidence type="ECO:0000256" key="3">
    <source>
        <dbReference type="SAM" id="SignalP"/>
    </source>
</evidence>
<dbReference type="Gene3D" id="3.40.190.10">
    <property type="entry name" value="Periplasmic binding protein-like II"/>
    <property type="match status" value="2"/>
</dbReference>
<protein>
    <submittedName>
        <fullName evidence="4">ABC transporter substrate-binding protein</fullName>
    </submittedName>
</protein>
<comment type="caution">
    <text evidence="4">The sequence shown here is derived from an EMBL/GenBank/DDBJ whole genome shotgun (WGS) entry which is preliminary data.</text>
</comment>
<feature type="chain" id="PRO_5019197381" evidence="3">
    <location>
        <begin position="24"/>
        <end position="343"/>
    </location>
</feature>
<evidence type="ECO:0000313" key="5">
    <source>
        <dbReference type="Proteomes" id="UP000285123"/>
    </source>
</evidence>
<sequence length="343" mass="36197">MQRRHFVQGVAALGLLSPSRLLAAAAESGGPGPVGADALPELAGPLTVYLGRGEGGLYDDVVAAIEKRNPALKLKIRRAPSAALANTLLAESRAGVKRADLFWSIDASSLGAVAGAGLGRPVPDDIQGQIKPDFRYDAWAAVSGRLRTVPYNPTRVSREAIPDDIMAFADSDLRIGWAPAYGAFQSFVTAMRLLAGEGPTRSWLTGVNRHAKTYAGELGVAMGVARGEVDVGFANHYYTLRLKKGQPDADLALALTAGDAGSLVNSSGVVLLDDNPLAANFLRYLLSREVQSYLAREAFEIPMIAGVPGPAGLPTPIEPPAINLTRLDDLQPTLELLRETGVL</sequence>
<accession>A0A423PZD3</accession>